<dbReference type="Proteomes" id="UP000252519">
    <property type="component" value="Unassembled WGS sequence"/>
</dbReference>
<protein>
    <submittedName>
        <fullName evidence="1">Uncharacterized protein</fullName>
    </submittedName>
</protein>
<comment type="caution">
    <text evidence="1">The sequence shown here is derived from an EMBL/GenBank/DDBJ whole genome shotgun (WGS) entry which is preliminary data.</text>
</comment>
<evidence type="ECO:0000313" key="1">
    <source>
        <dbReference type="EMBL" id="RCN25991.1"/>
    </source>
</evidence>
<sequence>LIGSNRVFFSAHKNPRHRNPDSSNLSSLLIDPIKDLLSEVVCMHNESVCCYNKCDSAVSSRQCQLNNSSRSFIRTDRRSTVTASSISSSTAGRRWPHTLIITIRYRAMTVPTK</sequence>
<proteinExistence type="predicted"/>
<accession>A0A368F1N4</accession>
<evidence type="ECO:0000313" key="2">
    <source>
        <dbReference type="Proteomes" id="UP000252519"/>
    </source>
</evidence>
<feature type="non-terminal residue" evidence="1">
    <location>
        <position position="1"/>
    </location>
</feature>
<dbReference type="AlphaFoldDB" id="A0A368F1N4"/>
<reference evidence="1 2" key="1">
    <citation type="submission" date="2014-10" db="EMBL/GenBank/DDBJ databases">
        <title>Draft genome of the hookworm Ancylostoma caninum.</title>
        <authorList>
            <person name="Mitreva M."/>
        </authorList>
    </citation>
    <scope>NUCLEOTIDE SEQUENCE [LARGE SCALE GENOMIC DNA]</scope>
    <source>
        <strain evidence="1 2">Baltimore</strain>
    </source>
</reference>
<name>A0A368F1N4_ANCCA</name>
<dbReference type="EMBL" id="JOJR01009677">
    <property type="protein sequence ID" value="RCN25991.1"/>
    <property type="molecule type" value="Genomic_DNA"/>
</dbReference>
<keyword evidence="2" id="KW-1185">Reference proteome</keyword>
<gene>
    <name evidence="1" type="ORF">ANCCAN_28291</name>
</gene>
<organism evidence="1 2">
    <name type="scientific">Ancylostoma caninum</name>
    <name type="common">Dog hookworm</name>
    <dbReference type="NCBI Taxonomy" id="29170"/>
    <lineage>
        <taxon>Eukaryota</taxon>
        <taxon>Metazoa</taxon>
        <taxon>Ecdysozoa</taxon>
        <taxon>Nematoda</taxon>
        <taxon>Chromadorea</taxon>
        <taxon>Rhabditida</taxon>
        <taxon>Rhabditina</taxon>
        <taxon>Rhabditomorpha</taxon>
        <taxon>Strongyloidea</taxon>
        <taxon>Ancylostomatidae</taxon>
        <taxon>Ancylostomatinae</taxon>
        <taxon>Ancylostoma</taxon>
    </lineage>
</organism>